<feature type="transmembrane region" description="Helical" evidence="2">
    <location>
        <begin position="259"/>
        <end position="276"/>
    </location>
</feature>
<keyword evidence="2" id="KW-0472">Membrane</keyword>
<evidence type="ECO:0000313" key="4">
    <source>
        <dbReference type="Proteomes" id="UP000221165"/>
    </source>
</evidence>
<evidence type="ECO:0008006" key="5">
    <source>
        <dbReference type="Google" id="ProtNLM"/>
    </source>
</evidence>
<dbReference type="GeneID" id="94429673"/>
<keyword evidence="2" id="KW-1133">Transmembrane helix</keyword>
<name>A0A2C6KUY5_9APIC</name>
<feature type="compositionally biased region" description="Basic residues" evidence="1">
    <location>
        <begin position="139"/>
        <end position="151"/>
    </location>
</feature>
<dbReference type="EMBL" id="MIGC01003153">
    <property type="protein sequence ID" value="PHJ19866.1"/>
    <property type="molecule type" value="Genomic_DNA"/>
</dbReference>
<dbReference type="RefSeq" id="XP_067921559.1">
    <property type="nucleotide sequence ID" value="XM_068066462.1"/>
</dbReference>
<feature type="compositionally biased region" description="Basic residues" evidence="1">
    <location>
        <begin position="241"/>
        <end position="252"/>
    </location>
</feature>
<proteinExistence type="predicted"/>
<evidence type="ECO:0000256" key="2">
    <source>
        <dbReference type="SAM" id="Phobius"/>
    </source>
</evidence>
<feature type="region of interest" description="Disordered" evidence="1">
    <location>
        <begin position="211"/>
        <end position="252"/>
    </location>
</feature>
<protein>
    <recommendedName>
        <fullName evidence="5">Transmembrane protein</fullName>
    </recommendedName>
</protein>
<evidence type="ECO:0000256" key="1">
    <source>
        <dbReference type="SAM" id="MobiDB-lite"/>
    </source>
</evidence>
<evidence type="ECO:0000313" key="3">
    <source>
        <dbReference type="EMBL" id="PHJ19866.1"/>
    </source>
</evidence>
<keyword evidence="4" id="KW-1185">Reference proteome</keyword>
<comment type="caution">
    <text evidence="3">The sequence shown here is derived from an EMBL/GenBank/DDBJ whole genome shotgun (WGS) entry which is preliminary data.</text>
</comment>
<feature type="compositionally biased region" description="Basic and acidic residues" evidence="1">
    <location>
        <begin position="211"/>
        <end position="222"/>
    </location>
</feature>
<feature type="region of interest" description="Disordered" evidence="1">
    <location>
        <begin position="104"/>
        <end position="164"/>
    </location>
</feature>
<dbReference type="VEuPathDB" id="ToxoDB:CSUI_006298"/>
<reference evidence="3 4" key="1">
    <citation type="journal article" date="2017" name="Int. J. Parasitol.">
        <title>The genome of the protozoan parasite Cystoisospora suis and a reverse vaccinology approach to identify vaccine candidates.</title>
        <authorList>
            <person name="Palmieri N."/>
            <person name="Shrestha A."/>
            <person name="Ruttkowski B."/>
            <person name="Beck T."/>
            <person name="Vogl C."/>
            <person name="Tomley F."/>
            <person name="Blake D.P."/>
            <person name="Joachim A."/>
        </authorList>
    </citation>
    <scope>NUCLEOTIDE SEQUENCE [LARGE SCALE GENOMIC DNA]</scope>
    <source>
        <strain evidence="3 4">Wien I</strain>
    </source>
</reference>
<keyword evidence="2" id="KW-0812">Transmembrane</keyword>
<accession>A0A2C6KUY5</accession>
<organism evidence="3 4">
    <name type="scientific">Cystoisospora suis</name>
    <dbReference type="NCBI Taxonomy" id="483139"/>
    <lineage>
        <taxon>Eukaryota</taxon>
        <taxon>Sar</taxon>
        <taxon>Alveolata</taxon>
        <taxon>Apicomplexa</taxon>
        <taxon>Conoidasida</taxon>
        <taxon>Coccidia</taxon>
        <taxon>Eucoccidiorida</taxon>
        <taxon>Eimeriorina</taxon>
        <taxon>Sarcocystidae</taxon>
        <taxon>Cystoisospora</taxon>
    </lineage>
</organism>
<dbReference type="Proteomes" id="UP000221165">
    <property type="component" value="Unassembled WGS sequence"/>
</dbReference>
<sequence>MNERRQVTNFQRKISLFLLQWARSAIGMCGICRVMRRQLAHVDCLYRFIETSQKRKASCQDVQESRNWADRFSILPLSPQSSLILNVFVRRFSIESRDNWRNRKLKSGDKNCMPSPKSSSNSKERKKKEKERVREKERKKERRKESVRKKEKVGGRNDACSSRKKNSEALHYCGMGRLIQGIVIKEEMSCEEEERKKEGRNFFLFPSVRERDRKKERQKENRSSLITKGETREETMSGRTKEKKRKRKRRNRQRDRERFLSLFLLLLLPLLSFVHGV</sequence>
<feature type="compositionally biased region" description="Basic and acidic residues" evidence="1">
    <location>
        <begin position="229"/>
        <end position="240"/>
    </location>
</feature>
<dbReference type="AlphaFoldDB" id="A0A2C6KUY5"/>
<gene>
    <name evidence="3" type="ORF">CSUI_006298</name>
</gene>